<reference evidence="8" key="2">
    <citation type="submission" date="2023-01" db="EMBL/GenBank/DDBJ databases">
        <title>Gilvimarinus xylanilyticus HB14 isolated from Caulerpa lentillifera aquaculture base in Hainan, China.</title>
        <authorList>
            <person name="Zhang Y.-J."/>
        </authorList>
    </citation>
    <scope>NUCLEOTIDE SEQUENCE</scope>
    <source>
        <strain evidence="8">HB14</strain>
    </source>
</reference>
<comment type="caution">
    <text evidence="8">The sequence shown here is derived from an EMBL/GenBank/DDBJ whole genome shotgun (WGS) entry which is preliminary data.</text>
</comment>
<evidence type="ECO:0008006" key="10">
    <source>
        <dbReference type="Google" id="ProtNLM"/>
    </source>
</evidence>
<dbReference type="InterPro" id="IPR006104">
    <property type="entry name" value="Glyco_hydro_2_N"/>
</dbReference>
<feature type="domain" description="Glycosyl hydrolases family 2 sugar binding" evidence="7">
    <location>
        <begin position="106"/>
        <end position="178"/>
    </location>
</feature>
<evidence type="ECO:0000313" key="9">
    <source>
        <dbReference type="Proteomes" id="UP001139319"/>
    </source>
</evidence>
<comment type="similarity">
    <text evidence="1">Belongs to the glycosyl hydrolase 2 family.</text>
</comment>
<evidence type="ECO:0000256" key="4">
    <source>
        <dbReference type="SAM" id="SignalP"/>
    </source>
</evidence>
<feature type="domain" description="Glycoside hydrolase family 2 catalytic" evidence="6">
    <location>
        <begin position="353"/>
        <end position="491"/>
    </location>
</feature>
<dbReference type="InterPro" id="IPR051913">
    <property type="entry name" value="GH2_Domain-Containing"/>
</dbReference>
<evidence type="ECO:0000313" key="8">
    <source>
        <dbReference type="EMBL" id="MCP8900968.1"/>
    </source>
</evidence>
<dbReference type="InterPro" id="IPR008979">
    <property type="entry name" value="Galactose-bd-like_sf"/>
</dbReference>
<keyword evidence="4" id="KW-0732">Signal</keyword>
<evidence type="ECO:0000259" key="6">
    <source>
        <dbReference type="Pfam" id="PF02836"/>
    </source>
</evidence>
<keyword evidence="2" id="KW-0378">Hydrolase</keyword>
<feature type="domain" description="Glycoside hydrolase family 2 immunoglobulin-like beta-sandwich" evidence="5">
    <location>
        <begin position="225"/>
        <end position="308"/>
    </location>
</feature>
<dbReference type="EMBL" id="JAMFTH010000008">
    <property type="protein sequence ID" value="MCP8900968.1"/>
    <property type="molecule type" value="Genomic_DNA"/>
</dbReference>
<dbReference type="SUPFAM" id="SSF51445">
    <property type="entry name" value="(Trans)glycosidases"/>
    <property type="match status" value="1"/>
</dbReference>
<dbReference type="GO" id="GO:0005975">
    <property type="term" value="P:carbohydrate metabolic process"/>
    <property type="evidence" value="ECO:0007669"/>
    <property type="project" value="InterPro"/>
</dbReference>
<dbReference type="PANTHER" id="PTHR42732">
    <property type="entry name" value="BETA-GALACTOSIDASE"/>
    <property type="match status" value="1"/>
</dbReference>
<evidence type="ECO:0000259" key="5">
    <source>
        <dbReference type="Pfam" id="PF00703"/>
    </source>
</evidence>
<keyword evidence="9" id="KW-1185">Reference proteome</keyword>
<evidence type="ECO:0000256" key="3">
    <source>
        <dbReference type="ARBA" id="ARBA00023295"/>
    </source>
</evidence>
<dbReference type="SUPFAM" id="SSF49785">
    <property type="entry name" value="Galactose-binding domain-like"/>
    <property type="match status" value="1"/>
</dbReference>
<keyword evidence="3" id="KW-0326">Glycosidase</keyword>
<dbReference type="AlphaFoldDB" id="A0A9X2I5G5"/>
<organism evidence="8 9">
    <name type="scientific">Gilvimarinus xylanilyticus</name>
    <dbReference type="NCBI Taxonomy" id="2944139"/>
    <lineage>
        <taxon>Bacteria</taxon>
        <taxon>Pseudomonadati</taxon>
        <taxon>Pseudomonadota</taxon>
        <taxon>Gammaproteobacteria</taxon>
        <taxon>Cellvibrionales</taxon>
        <taxon>Cellvibrionaceae</taxon>
        <taxon>Gilvimarinus</taxon>
    </lineage>
</organism>
<evidence type="ECO:0000256" key="2">
    <source>
        <dbReference type="ARBA" id="ARBA00022801"/>
    </source>
</evidence>
<protein>
    <recommendedName>
        <fullName evidence="10">Beta-galactosidase</fullName>
    </recommendedName>
</protein>
<evidence type="ECO:0000259" key="7">
    <source>
        <dbReference type="Pfam" id="PF02837"/>
    </source>
</evidence>
<dbReference type="InterPro" id="IPR036156">
    <property type="entry name" value="Beta-gal/glucu_dom_sf"/>
</dbReference>
<feature type="chain" id="PRO_5040746374" description="Beta-galactosidase" evidence="4">
    <location>
        <begin position="23"/>
        <end position="623"/>
    </location>
</feature>
<dbReference type="RefSeq" id="WP_253969253.1">
    <property type="nucleotide sequence ID" value="NZ_JAMFTH010000008.1"/>
</dbReference>
<dbReference type="InterPro" id="IPR006103">
    <property type="entry name" value="Glyco_hydro_2_cat"/>
</dbReference>
<dbReference type="GO" id="GO:0004553">
    <property type="term" value="F:hydrolase activity, hydrolyzing O-glycosyl compounds"/>
    <property type="evidence" value="ECO:0007669"/>
    <property type="project" value="InterPro"/>
</dbReference>
<dbReference type="SUPFAM" id="SSF49303">
    <property type="entry name" value="beta-Galactosidase/glucuronidase domain"/>
    <property type="match status" value="1"/>
</dbReference>
<dbReference type="Gene3D" id="3.20.20.80">
    <property type="entry name" value="Glycosidases"/>
    <property type="match status" value="1"/>
</dbReference>
<dbReference type="Gene3D" id="2.60.40.10">
    <property type="entry name" value="Immunoglobulins"/>
    <property type="match status" value="1"/>
</dbReference>
<dbReference type="Pfam" id="PF02837">
    <property type="entry name" value="Glyco_hydro_2_N"/>
    <property type="match status" value="1"/>
</dbReference>
<evidence type="ECO:0000256" key="1">
    <source>
        <dbReference type="ARBA" id="ARBA00007401"/>
    </source>
</evidence>
<reference evidence="8" key="1">
    <citation type="submission" date="2022-05" db="EMBL/GenBank/DDBJ databases">
        <authorList>
            <person name="Sun H.-N."/>
        </authorList>
    </citation>
    <scope>NUCLEOTIDE SEQUENCE</scope>
    <source>
        <strain evidence="8">HB14</strain>
    </source>
</reference>
<dbReference type="Pfam" id="PF02836">
    <property type="entry name" value="Glyco_hydro_2_C"/>
    <property type="match status" value="1"/>
</dbReference>
<feature type="signal peptide" evidence="4">
    <location>
        <begin position="1"/>
        <end position="22"/>
    </location>
</feature>
<dbReference type="PANTHER" id="PTHR42732:SF2">
    <property type="entry name" value="BETA-MANNOSIDASE"/>
    <property type="match status" value="1"/>
</dbReference>
<dbReference type="Gene3D" id="2.60.120.260">
    <property type="entry name" value="Galactose-binding domain-like"/>
    <property type="match status" value="1"/>
</dbReference>
<dbReference type="InterPro" id="IPR013783">
    <property type="entry name" value="Ig-like_fold"/>
</dbReference>
<dbReference type="Proteomes" id="UP001139319">
    <property type="component" value="Unassembled WGS sequence"/>
</dbReference>
<accession>A0A9X2I5G5</accession>
<dbReference type="InterPro" id="IPR017853">
    <property type="entry name" value="GH"/>
</dbReference>
<sequence length="623" mass="70297">MSTKNLWLILAALSLTSVLVKAADAGQGAGMVTRWGEQVNADNAWQEYPRPQLRREQWHNLNGLWDLAVIDRKSAEPNNWDQKILVPFSVESPLSGISERVGDLSAIWYRRHFEYALQAGKRHLLHFEAVDYATKVWVNDAFVGAHMGGNLPFSFDVTDALKDGDNEIVVRVIDDTDAADRYQLRGKQTRNNQGIWYTPVSGIWQTVWLESTGPTYIESLRNQATDTGALTVNASIAGDKQDTLLEVTISKNGKKLATKAASGNRVELALDNPELWSPQSPELYDLKLVLKSASGDVLDSAQSYVGFRSVGRIANEQGNVQFTLNGEPIFHWGPLDQGWWPDGLLTPPSDEAIVFEMEYLKASGFNMIRKHKKVEPRRYYYHADRLGFLVWQDQVSGGADTDGGKQEWPVWHHVSQPYEDRMQGEIDAPWPAWAHNQYMRELTVMIDTLYNHPSIVVWTTFNERWGQHNSLQVGHFVESYDTTRHLNIASGGNFFPVGDIADAHHYPEPKFLMDAAEFDGYIKVIGEFGGHGWPVDGHIWAPDREKMIYGNMPASLDEYKARYENSIRGLGDYKKRGVAAGVYTQTTDVETEINGLLTYDRAVEKIPAGELRQLHEKYGLTTP</sequence>
<proteinExistence type="inferred from homology"/>
<dbReference type="Pfam" id="PF00703">
    <property type="entry name" value="Glyco_hydro_2"/>
    <property type="match status" value="1"/>
</dbReference>
<gene>
    <name evidence="8" type="ORF">M6D89_16810</name>
</gene>
<dbReference type="InterPro" id="IPR006102">
    <property type="entry name" value="Ig-like_GH2"/>
</dbReference>
<name>A0A9X2I5G5_9GAMM</name>